<dbReference type="EMBL" id="CP121694">
    <property type="protein sequence ID" value="WRO23666.1"/>
    <property type="molecule type" value="Genomic_DNA"/>
</dbReference>
<dbReference type="InterPro" id="IPR007387">
    <property type="entry name" value="TRAP_DctQ"/>
</dbReference>
<evidence type="ECO:0000256" key="8">
    <source>
        <dbReference type="ARBA" id="ARBA00038436"/>
    </source>
</evidence>
<reference evidence="11 12" key="1">
    <citation type="submission" date="2023-04" db="EMBL/GenBank/DDBJ databases">
        <authorList>
            <person name="Hsu D."/>
        </authorList>
    </citation>
    <scope>NUCLEOTIDE SEQUENCE [LARGE SCALE GENOMIC DNA]</scope>
    <source>
        <strain evidence="11 12">MK1</strain>
    </source>
</reference>
<keyword evidence="3" id="KW-1003">Cell membrane</keyword>
<evidence type="ECO:0000256" key="5">
    <source>
        <dbReference type="ARBA" id="ARBA00022692"/>
    </source>
</evidence>
<dbReference type="Proteomes" id="UP001329915">
    <property type="component" value="Chromosome"/>
</dbReference>
<evidence type="ECO:0000313" key="12">
    <source>
        <dbReference type="Proteomes" id="UP001329915"/>
    </source>
</evidence>
<dbReference type="PANTHER" id="PTHR35011">
    <property type="entry name" value="2,3-DIKETO-L-GULONATE TRAP TRANSPORTER SMALL PERMEASE PROTEIN YIAM"/>
    <property type="match status" value="1"/>
</dbReference>
<protein>
    <submittedName>
        <fullName evidence="11">TRAP transporter small permease subunit</fullName>
    </submittedName>
</protein>
<evidence type="ECO:0000259" key="10">
    <source>
        <dbReference type="Pfam" id="PF04290"/>
    </source>
</evidence>
<keyword evidence="7 9" id="KW-0472">Membrane</keyword>
<dbReference type="KEGG" id="dbc:MFMK1_003531"/>
<evidence type="ECO:0000256" key="3">
    <source>
        <dbReference type="ARBA" id="ARBA00022475"/>
    </source>
</evidence>
<dbReference type="GO" id="GO:0015740">
    <property type="term" value="P:C4-dicarboxylate transport"/>
    <property type="evidence" value="ECO:0007669"/>
    <property type="project" value="TreeGrafter"/>
</dbReference>
<evidence type="ECO:0000313" key="11">
    <source>
        <dbReference type="EMBL" id="WRO23666.1"/>
    </source>
</evidence>
<feature type="transmembrane region" description="Helical" evidence="9">
    <location>
        <begin position="130"/>
        <end position="151"/>
    </location>
</feature>
<evidence type="ECO:0000256" key="1">
    <source>
        <dbReference type="ARBA" id="ARBA00004429"/>
    </source>
</evidence>
<keyword evidence="12" id="KW-1185">Reference proteome</keyword>
<gene>
    <name evidence="11" type="ORF">MFMK1_003531</name>
</gene>
<comment type="subcellular location">
    <subcellularLocation>
        <location evidence="1">Cell inner membrane</location>
        <topology evidence="1">Multi-pass membrane protein</topology>
    </subcellularLocation>
</comment>
<comment type="similarity">
    <text evidence="8">Belongs to the TRAP transporter small permease family.</text>
</comment>
<evidence type="ECO:0000256" key="2">
    <source>
        <dbReference type="ARBA" id="ARBA00022448"/>
    </source>
</evidence>
<accession>A0AAU0URQ0</accession>
<dbReference type="GO" id="GO:0005886">
    <property type="term" value="C:plasma membrane"/>
    <property type="evidence" value="ECO:0007669"/>
    <property type="project" value="UniProtKB-SubCell"/>
</dbReference>
<keyword evidence="4" id="KW-0997">Cell inner membrane</keyword>
<organism evidence="11 12">
    <name type="scientific">Metallumcola ferriviriculae</name>
    <dbReference type="NCBI Taxonomy" id="3039180"/>
    <lineage>
        <taxon>Bacteria</taxon>
        <taxon>Bacillati</taxon>
        <taxon>Bacillota</taxon>
        <taxon>Clostridia</taxon>
        <taxon>Neomoorellales</taxon>
        <taxon>Desulfitibacteraceae</taxon>
        <taxon>Metallumcola</taxon>
    </lineage>
</organism>
<dbReference type="PANTHER" id="PTHR35011:SF10">
    <property type="entry name" value="TRAP TRANSPORTER SMALL PERMEASE PROTEIN"/>
    <property type="match status" value="1"/>
</dbReference>
<feature type="domain" description="Tripartite ATP-independent periplasmic transporters DctQ component" evidence="10">
    <location>
        <begin position="27"/>
        <end position="157"/>
    </location>
</feature>
<keyword evidence="2" id="KW-0813">Transport</keyword>
<name>A0AAU0URQ0_9FIRM</name>
<dbReference type="InterPro" id="IPR055348">
    <property type="entry name" value="DctQ"/>
</dbReference>
<proteinExistence type="inferred from homology"/>
<feature type="transmembrane region" description="Helical" evidence="9">
    <location>
        <begin position="21"/>
        <end position="40"/>
    </location>
</feature>
<dbReference type="GO" id="GO:0022857">
    <property type="term" value="F:transmembrane transporter activity"/>
    <property type="evidence" value="ECO:0007669"/>
    <property type="project" value="TreeGrafter"/>
</dbReference>
<sequence length="177" mass="19855">MEKLVRLIDRISEIFGRIAGIMMLIGVALVLSEVVIRTFFDKTLYVTEEYTGYLMVAITFLGLAYTLKEKGHIRMVFLHKSLKGKAKILLELYAFIIGLTVFAIITYTSGSFFWDSVVSGSRSMQISETYLAIPQAVMPLGSFLVALQFIAEILRSIIKLKTGEIEVEEVESEALGR</sequence>
<evidence type="ECO:0000256" key="6">
    <source>
        <dbReference type="ARBA" id="ARBA00022989"/>
    </source>
</evidence>
<feature type="transmembrane region" description="Helical" evidence="9">
    <location>
        <begin position="52"/>
        <end position="67"/>
    </location>
</feature>
<evidence type="ECO:0000256" key="4">
    <source>
        <dbReference type="ARBA" id="ARBA00022519"/>
    </source>
</evidence>
<evidence type="ECO:0000256" key="9">
    <source>
        <dbReference type="SAM" id="Phobius"/>
    </source>
</evidence>
<dbReference type="Pfam" id="PF04290">
    <property type="entry name" value="DctQ"/>
    <property type="match status" value="1"/>
</dbReference>
<keyword evidence="5 9" id="KW-0812">Transmembrane</keyword>
<dbReference type="RefSeq" id="WP_366923042.1">
    <property type="nucleotide sequence ID" value="NZ_CP121694.1"/>
</dbReference>
<dbReference type="AlphaFoldDB" id="A0AAU0URQ0"/>
<feature type="transmembrane region" description="Helical" evidence="9">
    <location>
        <begin position="88"/>
        <end position="110"/>
    </location>
</feature>
<keyword evidence="6 9" id="KW-1133">Transmembrane helix</keyword>
<evidence type="ECO:0000256" key="7">
    <source>
        <dbReference type="ARBA" id="ARBA00023136"/>
    </source>
</evidence>